<gene>
    <name evidence="2" type="ORF">DU508_17745</name>
</gene>
<dbReference type="OrthoDB" id="773014at2"/>
<sequence>MRKILAVICTLITLFALKETINIFITNETDIVKQRSIFIVIALSIAIPLVILSLWLWKPRHNQDQKKQN</sequence>
<comment type="caution">
    <text evidence="2">The sequence shown here is derived from an EMBL/GenBank/DDBJ whole genome shotgun (WGS) entry which is preliminary data.</text>
</comment>
<accession>A0A369PSB5</accession>
<name>A0A369PSB5_9SPHI</name>
<proteinExistence type="predicted"/>
<keyword evidence="1" id="KW-0812">Transmembrane</keyword>
<dbReference type="EMBL" id="QPKV01000007">
    <property type="protein sequence ID" value="RDC55414.1"/>
    <property type="molecule type" value="Genomic_DNA"/>
</dbReference>
<keyword evidence="1" id="KW-1133">Transmembrane helix</keyword>
<protein>
    <submittedName>
        <fullName evidence="2">Uncharacterized protein</fullName>
    </submittedName>
</protein>
<evidence type="ECO:0000313" key="2">
    <source>
        <dbReference type="EMBL" id="RDC55414.1"/>
    </source>
</evidence>
<reference evidence="2 3" key="1">
    <citation type="submission" date="2018-07" db="EMBL/GenBank/DDBJ databases">
        <title>Pedobacter sp. nov., isolated from soil.</title>
        <authorList>
            <person name="Zhou L.Y."/>
            <person name="Du Z.J."/>
        </authorList>
    </citation>
    <scope>NUCLEOTIDE SEQUENCE [LARGE SCALE GENOMIC DNA]</scope>
    <source>
        <strain evidence="2 3">JDX94</strain>
    </source>
</reference>
<evidence type="ECO:0000256" key="1">
    <source>
        <dbReference type="SAM" id="Phobius"/>
    </source>
</evidence>
<feature type="transmembrane region" description="Helical" evidence="1">
    <location>
        <begin position="36"/>
        <end position="57"/>
    </location>
</feature>
<organism evidence="2 3">
    <name type="scientific">Pedobacter chinensis</name>
    <dbReference type="NCBI Taxonomy" id="2282421"/>
    <lineage>
        <taxon>Bacteria</taxon>
        <taxon>Pseudomonadati</taxon>
        <taxon>Bacteroidota</taxon>
        <taxon>Sphingobacteriia</taxon>
        <taxon>Sphingobacteriales</taxon>
        <taxon>Sphingobacteriaceae</taxon>
        <taxon>Pedobacter</taxon>
    </lineage>
</organism>
<keyword evidence="3" id="KW-1185">Reference proteome</keyword>
<keyword evidence="1" id="KW-0472">Membrane</keyword>
<dbReference type="Proteomes" id="UP000253961">
    <property type="component" value="Unassembled WGS sequence"/>
</dbReference>
<evidence type="ECO:0000313" key="3">
    <source>
        <dbReference type="Proteomes" id="UP000253961"/>
    </source>
</evidence>
<dbReference type="RefSeq" id="WP_115404104.1">
    <property type="nucleotide sequence ID" value="NZ_QPKV01000007.1"/>
</dbReference>
<dbReference type="AlphaFoldDB" id="A0A369PSB5"/>